<dbReference type="Proteomes" id="UP001430953">
    <property type="component" value="Unassembled WGS sequence"/>
</dbReference>
<feature type="transmembrane region" description="Helical" evidence="1">
    <location>
        <begin position="103"/>
        <end position="122"/>
    </location>
</feature>
<gene>
    <name evidence="2" type="ORF">PUN28_020768</name>
</gene>
<keyword evidence="3" id="KW-1185">Reference proteome</keyword>
<feature type="transmembrane region" description="Helical" evidence="1">
    <location>
        <begin position="26"/>
        <end position="47"/>
    </location>
</feature>
<evidence type="ECO:0000256" key="1">
    <source>
        <dbReference type="SAM" id="Phobius"/>
    </source>
</evidence>
<evidence type="ECO:0000313" key="2">
    <source>
        <dbReference type="EMBL" id="KAL0098823.1"/>
    </source>
</evidence>
<proteinExistence type="predicted"/>
<evidence type="ECO:0000313" key="3">
    <source>
        <dbReference type="Proteomes" id="UP001430953"/>
    </source>
</evidence>
<dbReference type="EMBL" id="JADYXP020000034">
    <property type="protein sequence ID" value="KAL0098823.1"/>
    <property type="molecule type" value="Genomic_DNA"/>
</dbReference>
<protein>
    <submittedName>
        <fullName evidence="2">Uncharacterized protein</fullName>
    </submittedName>
</protein>
<sequence length="289" mass="33233">MYKSINITKKTTLIKFMYIHFFQRNYYLIICLTYLSMFSVCSLYVLFDEIGARVTVNSEEQGELKNVIKLINFFSVKNISNVLVFWKMLFTHSSDLCLSMTQFSLFFSCRSIFFYSSSFSLLQICCKKCFVVLIFYFFSNLLAIILTVLLHKLNPLSCKCLNFVTNSFKNSLTSAASSINSSDKTLSSSNSILYLCKWKLSRISIHLVDSASSNYVENAVAPYSILNCSYIAKILLCNIATFLKHCEMLLKYYCNIAATIKCLPLKIIVQYCKIIAMQCICNNIDTIWF</sequence>
<keyword evidence="1" id="KW-1133">Transmembrane helix</keyword>
<dbReference type="AlphaFoldDB" id="A0AAW2E5W2"/>
<accession>A0AAW2E5W2</accession>
<keyword evidence="1" id="KW-0812">Transmembrane</keyword>
<name>A0AAW2E5W2_9HYME</name>
<keyword evidence="1" id="KW-0472">Membrane</keyword>
<reference evidence="2 3" key="1">
    <citation type="submission" date="2023-03" db="EMBL/GenBank/DDBJ databases">
        <title>High recombination rates correlate with genetic variation in Cardiocondyla obscurior ants.</title>
        <authorList>
            <person name="Errbii M."/>
        </authorList>
    </citation>
    <scope>NUCLEOTIDE SEQUENCE [LARGE SCALE GENOMIC DNA]</scope>
    <source>
        <strain evidence="2">Alpha-2009</strain>
        <tissue evidence="2">Whole body</tissue>
    </source>
</reference>
<comment type="caution">
    <text evidence="2">The sequence shown here is derived from an EMBL/GenBank/DDBJ whole genome shotgun (WGS) entry which is preliminary data.</text>
</comment>
<feature type="transmembrane region" description="Helical" evidence="1">
    <location>
        <begin position="129"/>
        <end position="150"/>
    </location>
</feature>
<organism evidence="2 3">
    <name type="scientific">Cardiocondyla obscurior</name>
    <dbReference type="NCBI Taxonomy" id="286306"/>
    <lineage>
        <taxon>Eukaryota</taxon>
        <taxon>Metazoa</taxon>
        <taxon>Ecdysozoa</taxon>
        <taxon>Arthropoda</taxon>
        <taxon>Hexapoda</taxon>
        <taxon>Insecta</taxon>
        <taxon>Pterygota</taxon>
        <taxon>Neoptera</taxon>
        <taxon>Endopterygota</taxon>
        <taxon>Hymenoptera</taxon>
        <taxon>Apocrita</taxon>
        <taxon>Aculeata</taxon>
        <taxon>Formicoidea</taxon>
        <taxon>Formicidae</taxon>
        <taxon>Myrmicinae</taxon>
        <taxon>Cardiocondyla</taxon>
    </lineage>
</organism>